<reference evidence="1 2" key="1">
    <citation type="submission" date="2020-04" db="EMBL/GenBank/DDBJ databases">
        <authorList>
            <person name="De Canck E."/>
        </authorList>
    </citation>
    <scope>NUCLEOTIDE SEQUENCE [LARGE SCALE GENOMIC DNA]</scope>
    <source>
        <strain evidence="1 2">LMG 28688</strain>
    </source>
</reference>
<organism evidence="1 2">
    <name type="scientific">Paraburkholderia caffeinitolerans</name>
    <dbReference type="NCBI Taxonomy" id="1723730"/>
    <lineage>
        <taxon>Bacteria</taxon>
        <taxon>Pseudomonadati</taxon>
        <taxon>Pseudomonadota</taxon>
        <taxon>Betaproteobacteria</taxon>
        <taxon>Burkholderiales</taxon>
        <taxon>Burkholderiaceae</taxon>
        <taxon>Paraburkholderia</taxon>
    </lineage>
</organism>
<evidence type="ECO:0000313" key="1">
    <source>
        <dbReference type="EMBL" id="CAB3782086.1"/>
    </source>
</evidence>
<dbReference type="Proteomes" id="UP000494119">
    <property type="component" value="Unassembled WGS sequence"/>
</dbReference>
<keyword evidence="2" id="KW-1185">Reference proteome</keyword>
<proteinExistence type="predicted"/>
<name>A0A6J5FNP8_9BURK</name>
<dbReference type="EMBL" id="CADIKL010000005">
    <property type="protein sequence ID" value="CAB3782086.1"/>
    <property type="molecule type" value="Genomic_DNA"/>
</dbReference>
<sequence>MSCVYSLTWSDPSVTLFAAKLIPKMNVAPDPSAERSFASCAKARTVPEFGSVVESLTVPPIRIDTGPPPNFVMFFNNCR</sequence>
<accession>A0A6J5FNP8</accession>
<gene>
    <name evidence="1" type="ORF">LMG28688_01425</name>
</gene>
<protein>
    <submittedName>
        <fullName evidence="1">Uncharacterized protein</fullName>
    </submittedName>
</protein>
<dbReference type="AlphaFoldDB" id="A0A6J5FNP8"/>
<evidence type="ECO:0000313" key="2">
    <source>
        <dbReference type="Proteomes" id="UP000494119"/>
    </source>
</evidence>